<dbReference type="Proteomes" id="UP000199283">
    <property type="component" value="Unassembled WGS sequence"/>
</dbReference>
<dbReference type="PANTHER" id="PTHR12110:SF52">
    <property type="entry name" value="XYLOSE ISOMERASE"/>
    <property type="match status" value="1"/>
</dbReference>
<name>A0A1H7Q3Q5_9RHOB</name>
<dbReference type="InterPro" id="IPR036237">
    <property type="entry name" value="Xyl_isomerase-like_sf"/>
</dbReference>
<gene>
    <name evidence="2" type="ORF">SAMN04488526_2641</name>
</gene>
<keyword evidence="3" id="KW-1185">Reference proteome</keyword>
<dbReference type="Gene3D" id="3.20.20.150">
    <property type="entry name" value="Divalent-metal-dependent TIM barrel enzymes"/>
    <property type="match status" value="1"/>
</dbReference>
<evidence type="ECO:0000313" key="2">
    <source>
        <dbReference type="EMBL" id="SEL42643.1"/>
    </source>
</evidence>
<accession>A0A1H7Q3Q5</accession>
<proteinExistence type="predicted"/>
<keyword evidence="2" id="KW-0413">Isomerase</keyword>
<evidence type="ECO:0000259" key="1">
    <source>
        <dbReference type="Pfam" id="PF01261"/>
    </source>
</evidence>
<dbReference type="RefSeq" id="WP_092763485.1">
    <property type="nucleotide sequence ID" value="NZ_FNZQ01000005.1"/>
</dbReference>
<dbReference type="AlphaFoldDB" id="A0A1H7Q3Q5"/>
<organism evidence="2 3">
    <name type="scientific">Jannaschia helgolandensis</name>
    <dbReference type="NCBI Taxonomy" id="188906"/>
    <lineage>
        <taxon>Bacteria</taxon>
        <taxon>Pseudomonadati</taxon>
        <taxon>Pseudomonadota</taxon>
        <taxon>Alphaproteobacteria</taxon>
        <taxon>Rhodobacterales</taxon>
        <taxon>Roseobacteraceae</taxon>
        <taxon>Jannaschia</taxon>
    </lineage>
</organism>
<dbReference type="SUPFAM" id="SSF51658">
    <property type="entry name" value="Xylose isomerase-like"/>
    <property type="match status" value="1"/>
</dbReference>
<dbReference type="InterPro" id="IPR013022">
    <property type="entry name" value="Xyl_isomerase-like_TIM-brl"/>
</dbReference>
<dbReference type="PANTHER" id="PTHR12110">
    <property type="entry name" value="HYDROXYPYRUVATE ISOMERASE"/>
    <property type="match status" value="1"/>
</dbReference>
<dbReference type="STRING" id="188906.SAMN04488526_2641"/>
<dbReference type="GO" id="GO:0016853">
    <property type="term" value="F:isomerase activity"/>
    <property type="evidence" value="ECO:0007669"/>
    <property type="project" value="UniProtKB-KW"/>
</dbReference>
<dbReference type="OrthoDB" id="9787068at2"/>
<protein>
    <submittedName>
        <fullName evidence="2">Sugar phosphate isomerase/epimerase</fullName>
    </submittedName>
</protein>
<dbReference type="InterPro" id="IPR050312">
    <property type="entry name" value="IolE/XylAMocC-like"/>
</dbReference>
<reference evidence="2 3" key="1">
    <citation type="submission" date="2016-10" db="EMBL/GenBank/DDBJ databases">
        <authorList>
            <person name="de Groot N.N."/>
        </authorList>
    </citation>
    <scope>NUCLEOTIDE SEQUENCE [LARGE SCALE GENOMIC DNA]</scope>
    <source>
        <strain evidence="2 3">DSM 14858</strain>
    </source>
</reference>
<feature type="domain" description="Xylose isomerase-like TIM barrel" evidence="1">
    <location>
        <begin position="29"/>
        <end position="257"/>
    </location>
</feature>
<sequence length="274" mass="29194">MRTLTSADLSLNTATVSKQWTLAECIDGCARHGIGGISPWRDKLQDCGVDRAAKLIRDAGLGVSGLCRGGWYTAEGALTQTVLDDNKRAVDEAAAIEAACLVMVVGGLPDGSRDIDGARAIVTDGLSATLDYARTVGVKIAIEPLHPMYAADRACVNTTGQALDICDRLGNGIGVALDVYHVWWDPDLAAQIARAGKDRLLAFHVCDWLNPTRDMLTDRGMMGEGVIDIPAIRSVVEAQGFDGLVEVEIFSAEDWWTRPADEVLAAMTGALPSI</sequence>
<evidence type="ECO:0000313" key="3">
    <source>
        <dbReference type="Proteomes" id="UP000199283"/>
    </source>
</evidence>
<dbReference type="Pfam" id="PF01261">
    <property type="entry name" value="AP_endonuc_2"/>
    <property type="match status" value="1"/>
</dbReference>
<dbReference type="EMBL" id="FNZQ01000005">
    <property type="protein sequence ID" value="SEL42643.1"/>
    <property type="molecule type" value="Genomic_DNA"/>
</dbReference>